<feature type="region of interest" description="Disordered" evidence="1">
    <location>
        <begin position="37"/>
        <end position="65"/>
    </location>
</feature>
<protein>
    <recommendedName>
        <fullName evidence="4">Tubulin epsilon and delta complex protein 2</fullName>
    </recommendedName>
</protein>
<feature type="compositionally biased region" description="Low complexity" evidence="1">
    <location>
        <begin position="52"/>
        <end position="61"/>
    </location>
</feature>
<dbReference type="Proteomes" id="UP000324091">
    <property type="component" value="Chromosome 18"/>
</dbReference>
<dbReference type="Pfam" id="PF15764">
    <property type="entry name" value="DUF4693"/>
    <property type="match status" value="1"/>
</dbReference>
<feature type="compositionally biased region" description="Polar residues" evidence="1">
    <location>
        <begin position="140"/>
        <end position="150"/>
    </location>
</feature>
<reference evidence="2 3" key="1">
    <citation type="submission" date="2019-04" db="EMBL/GenBank/DDBJ databases">
        <title>Chromosome genome assembly for Takifugu flavidus.</title>
        <authorList>
            <person name="Xiao S."/>
        </authorList>
    </citation>
    <scope>NUCLEOTIDE SEQUENCE [LARGE SCALE GENOMIC DNA]</scope>
    <source>
        <strain evidence="2">HTHZ2018</strain>
        <tissue evidence="2">Muscle</tissue>
    </source>
</reference>
<evidence type="ECO:0000313" key="3">
    <source>
        <dbReference type="Proteomes" id="UP000324091"/>
    </source>
</evidence>
<comment type="caution">
    <text evidence="2">The sequence shown here is derived from an EMBL/GenBank/DDBJ whole genome shotgun (WGS) entry which is preliminary data.</text>
</comment>
<dbReference type="PANTHER" id="PTHR14870">
    <property type="entry name" value="TUBULIN EPSILON AND DELTA COMPLEX PROTEIN 2"/>
    <property type="match status" value="1"/>
</dbReference>
<evidence type="ECO:0000256" key="1">
    <source>
        <dbReference type="SAM" id="MobiDB-lite"/>
    </source>
</evidence>
<dbReference type="InterPro" id="IPR031518">
    <property type="entry name" value="DUF4693"/>
</dbReference>
<accession>A0A5C6NRV4</accession>
<dbReference type="AlphaFoldDB" id="A0A5C6NRV4"/>
<dbReference type="PANTHER" id="PTHR14870:SF1">
    <property type="entry name" value="TUBULIN EPSILON AND DELTA COMPLEX PROTEIN 2"/>
    <property type="match status" value="1"/>
</dbReference>
<gene>
    <name evidence="2" type="ORF">D4764_18G0008190</name>
</gene>
<name>A0A5C6NRV4_9TELE</name>
<organism evidence="2 3">
    <name type="scientific">Takifugu flavidus</name>
    <name type="common">sansaifugu</name>
    <dbReference type="NCBI Taxonomy" id="433684"/>
    <lineage>
        <taxon>Eukaryota</taxon>
        <taxon>Metazoa</taxon>
        <taxon>Chordata</taxon>
        <taxon>Craniata</taxon>
        <taxon>Vertebrata</taxon>
        <taxon>Euteleostomi</taxon>
        <taxon>Actinopterygii</taxon>
        <taxon>Neopterygii</taxon>
        <taxon>Teleostei</taxon>
        <taxon>Neoteleostei</taxon>
        <taxon>Acanthomorphata</taxon>
        <taxon>Eupercaria</taxon>
        <taxon>Tetraodontiformes</taxon>
        <taxon>Tetradontoidea</taxon>
        <taxon>Tetraodontidae</taxon>
        <taxon>Takifugu</taxon>
    </lineage>
</organism>
<keyword evidence="3" id="KW-1185">Reference proteome</keyword>
<evidence type="ECO:0008006" key="4">
    <source>
        <dbReference type="Google" id="ProtNLM"/>
    </source>
</evidence>
<sequence length="434" mass="47776">MSLLSSIQQAIKSRKAEQAQLNDRIQVYREILQSLASSPPSSTCYQEPECTSDASADAGASARERKDIELLEQALEKALKVRAGNGPSKKDSKTPSLTPKETQDAVVVRKEGPLASAPSKGKQSSRSASKSASSNRTQSIHSGQLHNSALNAKEKVTKGKVLSGNDLGNAATVSTSASNNTARVLGTVEPGRPSLPQQNRTASDEIEKWKALLRKKNRLWEKVADSQRKPEAGRSRFLERMRTTFPEDWPCGSPNQTREQLHRLTLQGLDLTQCYRTKEILDRQPSEVTEDLCKGLDKGETLETLQMTAVELQKFASQVKHEWKAWDRWRPDKGCLCPAEANGSWGEGTAVPLPTTVTYRTEAELRELEKLRSEVALLQQERCLEQALSDLLTPQLSSIISGRPSSSVLRDVYSLLGEGGLRFPAIVVDTDPDC</sequence>
<proteinExistence type="predicted"/>
<feature type="region of interest" description="Disordered" evidence="1">
    <location>
        <begin position="79"/>
        <end position="150"/>
    </location>
</feature>
<feature type="compositionally biased region" description="Basic and acidic residues" evidence="1">
    <location>
        <begin position="101"/>
        <end position="112"/>
    </location>
</feature>
<feature type="compositionally biased region" description="Low complexity" evidence="1">
    <location>
        <begin position="119"/>
        <end position="139"/>
    </location>
</feature>
<dbReference type="EMBL" id="RHFK02000010">
    <property type="protein sequence ID" value="TWW70013.1"/>
    <property type="molecule type" value="Genomic_DNA"/>
</dbReference>
<evidence type="ECO:0000313" key="2">
    <source>
        <dbReference type="EMBL" id="TWW70013.1"/>
    </source>
</evidence>